<evidence type="ECO:0000256" key="5">
    <source>
        <dbReference type="SAM" id="SignalP"/>
    </source>
</evidence>
<dbReference type="SMART" id="SM00062">
    <property type="entry name" value="PBPb"/>
    <property type="match status" value="1"/>
</dbReference>
<evidence type="ECO:0000256" key="4">
    <source>
        <dbReference type="ARBA" id="ARBA00022729"/>
    </source>
</evidence>
<dbReference type="NCBIfam" id="TIGR01728">
    <property type="entry name" value="SsuA_fam"/>
    <property type="match status" value="1"/>
</dbReference>
<feature type="domain" description="Solute-binding protein family 3/N-terminal" evidence="6">
    <location>
        <begin position="50"/>
        <end position="268"/>
    </location>
</feature>
<dbReference type="InterPro" id="IPR010067">
    <property type="entry name" value="ABC_SsuA_sub-bd"/>
</dbReference>
<dbReference type="Proteomes" id="UP001239167">
    <property type="component" value="Unassembled WGS sequence"/>
</dbReference>
<dbReference type="InterPro" id="IPR015168">
    <property type="entry name" value="SsuA/THI5"/>
</dbReference>
<reference evidence="7 8" key="1">
    <citation type="submission" date="2023-07" db="EMBL/GenBank/DDBJ databases">
        <title>Genomic Encyclopedia of Type Strains, Phase IV (KMG-IV): sequencing the most valuable type-strain genomes for metagenomic binning, comparative biology and taxonomic classification.</title>
        <authorList>
            <person name="Goeker M."/>
        </authorList>
    </citation>
    <scope>NUCLEOTIDE SEQUENCE [LARGE SCALE GENOMIC DNA]</scope>
    <source>
        <strain evidence="7 8">DSM 16980</strain>
    </source>
</reference>
<protein>
    <submittedName>
        <fullName evidence="7">Aliphatic sulfonates family ABC transporter substrate-binding protein</fullName>
    </submittedName>
</protein>
<comment type="subcellular location">
    <subcellularLocation>
        <location evidence="1">Periplasm</location>
    </subcellularLocation>
</comment>
<dbReference type="PANTHER" id="PTHR30024:SF42">
    <property type="entry name" value="ALIPHATIC SULFONATES-BINDING PROTEIN-RELATED"/>
    <property type="match status" value="1"/>
</dbReference>
<feature type="chain" id="PRO_5047218119" evidence="5">
    <location>
        <begin position="30"/>
        <end position="338"/>
    </location>
</feature>
<comment type="similarity">
    <text evidence="2">Belongs to the bacterial solute-binding protein SsuA/TauA family.</text>
</comment>
<organism evidence="7 8">
    <name type="scientific">Pectinatus haikarae</name>
    <dbReference type="NCBI Taxonomy" id="349096"/>
    <lineage>
        <taxon>Bacteria</taxon>
        <taxon>Bacillati</taxon>
        <taxon>Bacillota</taxon>
        <taxon>Negativicutes</taxon>
        <taxon>Selenomonadales</taxon>
        <taxon>Selenomonadaceae</taxon>
        <taxon>Pectinatus</taxon>
    </lineage>
</organism>
<dbReference type="CDD" id="cd01008">
    <property type="entry name" value="PBP2_NrtA_SsuA_CpmA_like"/>
    <property type="match status" value="1"/>
</dbReference>
<keyword evidence="3" id="KW-0813">Transport</keyword>
<accession>A0ABT9Y9H7</accession>
<evidence type="ECO:0000256" key="1">
    <source>
        <dbReference type="ARBA" id="ARBA00004418"/>
    </source>
</evidence>
<dbReference type="SUPFAM" id="SSF53850">
    <property type="entry name" value="Periplasmic binding protein-like II"/>
    <property type="match status" value="1"/>
</dbReference>
<evidence type="ECO:0000256" key="2">
    <source>
        <dbReference type="ARBA" id="ARBA00010742"/>
    </source>
</evidence>
<dbReference type="InterPro" id="IPR001638">
    <property type="entry name" value="Solute-binding_3/MltF_N"/>
</dbReference>
<evidence type="ECO:0000313" key="7">
    <source>
        <dbReference type="EMBL" id="MDQ0204486.1"/>
    </source>
</evidence>
<sequence length="338" mass="36076">MKGKSAMKFTAIRKTAAILGIFLSMLYFAGCGSSAQEDGEKSAAKDSNVKIRLASQPTYFQVYVAEKLGYFKDEGLDVEISTFNYGPPIIEGMTSDNLDVGFMGDMPVYSGIANGLDIKIIASASASSDNQGIAVRDAAHIHQLSDLKGKKIAVPFGSNAQPFLYLLLAKGGLTEKDVEIVNLGPSDGVSSLVSGDIDADVIWEPNLSQAAETGNGVSVLQRGTGIKLFVSPILARNQFIKDNPEATAKLLKALQKAAEWSKANPDKAIEITHEATEATVPGLKILLDVGDLNLTLTQDKIDALDKGAKDSYKYGLLKKNVDIAKYIDTSILQKAGIQ</sequence>
<dbReference type="Gene3D" id="3.40.190.10">
    <property type="entry name" value="Periplasmic binding protein-like II"/>
    <property type="match status" value="2"/>
</dbReference>
<comment type="caution">
    <text evidence="7">The sequence shown here is derived from an EMBL/GenBank/DDBJ whole genome shotgun (WGS) entry which is preliminary data.</text>
</comment>
<keyword evidence="8" id="KW-1185">Reference proteome</keyword>
<name>A0ABT9Y9H7_9FIRM</name>
<evidence type="ECO:0000256" key="3">
    <source>
        <dbReference type="ARBA" id="ARBA00022448"/>
    </source>
</evidence>
<proteinExistence type="inferred from homology"/>
<keyword evidence="4 5" id="KW-0732">Signal</keyword>
<evidence type="ECO:0000259" key="6">
    <source>
        <dbReference type="SMART" id="SM00062"/>
    </source>
</evidence>
<evidence type="ECO:0000313" key="8">
    <source>
        <dbReference type="Proteomes" id="UP001239167"/>
    </source>
</evidence>
<gene>
    <name evidence="7" type="ORF">J2S01_002214</name>
</gene>
<dbReference type="Pfam" id="PF09084">
    <property type="entry name" value="NMT1"/>
    <property type="match status" value="1"/>
</dbReference>
<dbReference type="EMBL" id="JAUSUE010000017">
    <property type="protein sequence ID" value="MDQ0204486.1"/>
    <property type="molecule type" value="Genomic_DNA"/>
</dbReference>
<dbReference type="PANTHER" id="PTHR30024">
    <property type="entry name" value="ALIPHATIC SULFONATES-BINDING PROTEIN-RELATED"/>
    <property type="match status" value="1"/>
</dbReference>
<feature type="signal peptide" evidence="5">
    <location>
        <begin position="1"/>
        <end position="29"/>
    </location>
</feature>